<evidence type="ECO:0000259" key="1">
    <source>
        <dbReference type="Pfam" id="PF01408"/>
    </source>
</evidence>
<feature type="domain" description="Gfo/Idh/MocA-like oxidoreductase N-terminal" evidence="1">
    <location>
        <begin position="5"/>
        <end position="120"/>
    </location>
</feature>
<dbReference type="GO" id="GO:0000166">
    <property type="term" value="F:nucleotide binding"/>
    <property type="evidence" value="ECO:0007669"/>
    <property type="project" value="InterPro"/>
</dbReference>
<evidence type="ECO:0000259" key="2">
    <source>
        <dbReference type="Pfam" id="PF22725"/>
    </source>
</evidence>
<comment type="caution">
    <text evidence="3">The sequence shown here is derived from an EMBL/GenBank/DDBJ whole genome shotgun (WGS) entry which is preliminary data.</text>
</comment>
<dbReference type="Pfam" id="PF22725">
    <property type="entry name" value="GFO_IDH_MocA_C3"/>
    <property type="match status" value="1"/>
</dbReference>
<dbReference type="AlphaFoldDB" id="A0A926HM22"/>
<gene>
    <name evidence="3" type="ORF">H8699_01705</name>
</gene>
<keyword evidence="4" id="KW-1185">Reference proteome</keyword>
<dbReference type="EMBL" id="JACRSO010000001">
    <property type="protein sequence ID" value="MBC8528155.1"/>
    <property type="molecule type" value="Genomic_DNA"/>
</dbReference>
<dbReference type="Gene3D" id="3.30.360.10">
    <property type="entry name" value="Dihydrodipicolinate Reductase, domain 2"/>
    <property type="match status" value="1"/>
</dbReference>
<proteinExistence type="predicted"/>
<dbReference type="Pfam" id="PF01408">
    <property type="entry name" value="GFO_IDH_MocA"/>
    <property type="match status" value="1"/>
</dbReference>
<dbReference type="SUPFAM" id="SSF51735">
    <property type="entry name" value="NAD(P)-binding Rossmann-fold domains"/>
    <property type="match status" value="1"/>
</dbReference>
<dbReference type="InterPro" id="IPR055170">
    <property type="entry name" value="GFO_IDH_MocA-like_dom"/>
</dbReference>
<dbReference type="InterPro" id="IPR052515">
    <property type="entry name" value="Gfo/Idh/MocA_Oxidoreductase"/>
</dbReference>
<dbReference type="SUPFAM" id="SSF55347">
    <property type="entry name" value="Glyceraldehyde-3-phosphate dehydrogenase-like, C-terminal domain"/>
    <property type="match status" value="1"/>
</dbReference>
<dbReference type="Proteomes" id="UP000654279">
    <property type="component" value="Unassembled WGS sequence"/>
</dbReference>
<name>A0A926HM22_9FIRM</name>
<dbReference type="PANTHER" id="PTHR43249">
    <property type="entry name" value="UDP-N-ACETYL-2-AMINO-2-DEOXY-D-GLUCURONATE OXIDASE"/>
    <property type="match status" value="1"/>
</dbReference>
<dbReference type="InterPro" id="IPR036291">
    <property type="entry name" value="NAD(P)-bd_dom_sf"/>
</dbReference>
<feature type="domain" description="GFO/IDH/MocA-like oxidoreductase" evidence="2">
    <location>
        <begin position="139"/>
        <end position="255"/>
    </location>
</feature>
<evidence type="ECO:0000313" key="4">
    <source>
        <dbReference type="Proteomes" id="UP000654279"/>
    </source>
</evidence>
<dbReference type="InterPro" id="IPR000683">
    <property type="entry name" value="Gfo/Idh/MocA-like_OxRdtase_N"/>
</dbReference>
<reference evidence="3" key="1">
    <citation type="submission" date="2020-08" db="EMBL/GenBank/DDBJ databases">
        <title>Genome public.</title>
        <authorList>
            <person name="Liu C."/>
            <person name="Sun Q."/>
        </authorList>
    </citation>
    <scope>NUCLEOTIDE SEQUENCE</scope>
    <source>
        <strain evidence="3">NSJ-44</strain>
    </source>
</reference>
<sequence length="343" mass="36805">MEKMIRCAIVGCGVIGPLHAGAIAGVDRAQLVAVCDIDPQKADALAKAYGATAYTDYAQMLKDERIDLVHVCVPSGMHADFGVMAAKAGKNVLVEKPIDITLEAADRLIAACKEAGVMLSCISQHRFDDAIEAVIAGRDAGKFGQLNFGGSHTKWFRSQEYYDSAGWRGTWEMDGGGALMNQSVHYVDMLQYIMGDVEEIYAYCATRSHVRIEVEDLAVASVKFKSGALGMIEGNTTANPGFYTRLDIYGDQGGAVIQDDALIDWRMADGSPCPDVVEGDDGQPGGAASATIYGEGHRRQIEDVVDALLSGRPPRITGEEGRKPLAIILAIYESARTGKPVRL</sequence>
<dbReference type="PANTHER" id="PTHR43249:SF1">
    <property type="entry name" value="D-GLUCOSIDE 3-DEHYDROGENASE"/>
    <property type="match status" value="1"/>
</dbReference>
<dbReference type="Gene3D" id="3.40.50.720">
    <property type="entry name" value="NAD(P)-binding Rossmann-like Domain"/>
    <property type="match status" value="1"/>
</dbReference>
<organism evidence="3 4">
    <name type="scientific">Luoshenia tenuis</name>
    <dbReference type="NCBI Taxonomy" id="2763654"/>
    <lineage>
        <taxon>Bacteria</taxon>
        <taxon>Bacillati</taxon>
        <taxon>Bacillota</taxon>
        <taxon>Clostridia</taxon>
        <taxon>Christensenellales</taxon>
        <taxon>Christensenellaceae</taxon>
        <taxon>Luoshenia</taxon>
    </lineage>
</organism>
<accession>A0A926HM22</accession>
<dbReference type="RefSeq" id="WP_249284197.1">
    <property type="nucleotide sequence ID" value="NZ_JACRSO010000001.1"/>
</dbReference>
<protein>
    <submittedName>
        <fullName evidence="3">Gfo/Idh/MocA family oxidoreductase</fullName>
    </submittedName>
</protein>
<evidence type="ECO:0000313" key="3">
    <source>
        <dbReference type="EMBL" id="MBC8528155.1"/>
    </source>
</evidence>